<accession>A0A1G8YLH6</accession>
<protein>
    <submittedName>
        <fullName evidence="1">Uncharacterized protein</fullName>
    </submittedName>
</protein>
<dbReference type="Proteomes" id="UP000199155">
    <property type="component" value="Unassembled WGS sequence"/>
</dbReference>
<reference evidence="1 2" key="1">
    <citation type="submission" date="2016-10" db="EMBL/GenBank/DDBJ databases">
        <authorList>
            <person name="de Groot N.N."/>
        </authorList>
    </citation>
    <scope>NUCLEOTIDE SEQUENCE [LARGE SCALE GENOMIC DNA]</scope>
    <source>
        <strain evidence="1 2">CGMCC 4.5727</strain>
    </source>
</reference>
<dbReference type="AlphaFoldDB" id="A0A1G8YLH6"/>
<evidence type="ECO:0000313" key="1">
    <source>
        <dbReference type="EMBL" id="SDK03719.1"/>
    </source>
</evidence>
<proteinExistence type="predicted"/>
<organism evidence="1 2">
    <name type="scientific">Streptomyces indicus</name>
    <dbReference type="NCBI Taxonomy" id="417292"/>
    <lineage>
        <taxon>Bacteria</taxon>
        <taxon>Bacillati</taxon>
        <taxon>Actinomycetota</taxon>
        <taxon>Actinomycetes</taxon>
        <taxon>Kitasatosporales</taxon>
        <taxon>Streptomycetaceae</taxon>
        <taxon>Streptomyces</taxon>
    </lineage>
</organism>
<keyword evidence="2" id="KW-1185">Reference proteome</keyword>
<sequence length="75" mass="7360">MIPPTYLPDPRHGAAVAALVLAVAAVLDALAGIGPAGYGHHATDGGTGAVEVQVGTRPGAGTFHEQDVTGPAPRP</sequence>
<name>A0A1G8YLH6_9ACTN</name>
<evidence type="ECO:0000313" key="2">
    <source>
        <dbReference type="Proteomes" id="UP000199155"/>
    </source>
</evidence>
<dbReference type="EMBL" id="FNFF01000004">
    <property type="protein sequence ID" value="SDK03719.1"/>
    <property type="molecule type" value="Genomic_DNA"/>
</dbReference>
<gene>
    <name evidence="1" type="ORF">SAMN05421806_104137</name>
</gene>